<keyword evidence="2" id="KW-0719">Serine esterase</keyword>
<dbReference type="InterPro" id="IPR029058">
    <property type="entry name" value="AB_hydrolase_fold"/>
</dbReference>
<dbReference type="PROSITE" id="PS00941">
    <property type="entry name" value="CARBOXYLESTERASE_B_2"/>
    <property type="match status" value="1"/>
</dbReference>
<feature type="non-terminal residue" evidence="8">
    <location>
        <position position="1"/>
    </location>
</feature>
<keyword evidence="6" id="KW-1133">Transmembrane helix</keyword>
<evidence type="ECO:0000259" key="7">
    <source>
        <dbReference type="Pfam" id="PF00135"/>
    </source>
</evidence>
<feature type="domain" description="Carboxylesterase type B" evidence="7">
    <location>
        <begin position="42"/>
        <end position="556"/>
    </location>
</feature>
<dbReference type="EMBL" id="GECZ01004666">
    <property type="protein sequence ID" value="JAS65103.1"/>
    <property type="molecule type" value="Transcribed_RNA"/>
</dbReference>
<evidence type="ECO:0000256" key="5">
    <source>
        <dbReference type="RuleBase" id="RU361235"/>
    </source>
</evidence>
<gene>
    <name evidence="8" type="ORF">g.22879</name>
</gene>
<reference evidence="8" key="1">
    <citation type="submission" date="2015-11" db="EMBL/GenBank/DDBJ databases">
        <title>De novo transcriptome assembly of four potential Pierce s Disease insect vectors from Arizona vineyards.</title>
        <authorList>
            <person name="Tassone E.E."/>
        </authorList>
    </citation>
    <scope>NUCLEOTIDE SEQUENCE</scope>
</reference>
<dbReference type="SUPFAM" id="SSF53474">
    <property type="entry name" value="alpha/beta-Hydrolases"/>
    <property type="match status" value="1"/>
</dbReference>
<dbReference type="AlphaFoldDB" id="A0A1B6GRY2"/>
<organism evidence="8">
    <name type="scientific">Cuerna arida</name>
    <dbReference type="NCBI Taxonomy" id="1464854"/>
    <lineage>
        <taxon>Eukaryota</taxon>
        <taxon>Metazoa</taxon>
        <taxon>Ecdysozoa</taxon>
        <taxon>Arthropoda</taxon>
        <taxon>Hexapoda</taxon>
        <taxon>Insecta</taxon>
        <taxon>Pterygota</taxon>
        <taxon>Neoptera</taxon>
        <taxon>Paraneoptera</taxon>
        <taxon>Hemiptera</taxon>
        <taxon>Auchenorrhyncha</taxon>
        <taxon>Membracoidea</taxon>
        <taxon>Cicadellidae</taxon>
        <taxon>Cicadellinae</taxon>
        <taxon>Proconiini</taxon>
        <taxon>Cuerna</taxon>
    </lineage>
</organism>
<keyword evidence="3 5" id="KW-0378">Hydrolase</keyword>
<dbReference type="PANTHER" id="PTHR43142">
    <property type="entry name" value="CARBOXYLIC ESTER HYDROLASE"/>
    <property type="match status" value="1"/>
</dbReference>
<proteinExistence type="inferred from homology"/>
<dbReference type="Gene3D" id="3.40.50.1820">
    <property type="entry name" value="alpha/beta hydrolase"/>
    <property type="match status" value="1"/>
</dbReference>
<keyword evidence="4" id="KW-0325">Glycoprotein</keyword>
<dbReference type="EC" id="3.1.1.-" evidence="5"/>
<dbReference type="InterPro" id="IPR019826">
    <property type="entry name" value="Carboxylesterase_B_AS"/>
</dbReference>
<name>A0A1B6GRY2_9HEMI</name>
<evidence type="ECO:0000256" key="6">
    <source>
        <dbReference type="SAM" id="Phobius"/>
    </source>
</evidence>
<evidence type="ECO:0000256" key="1">
    <source>
        <dbReference type="ARBA" id="ARBA00005964"/>
    </source>
</evidence>
<evidence type="ECO:0000313" key="8">
    <source>
        <dbReference type="EMBL" id="JAS65103.1"/>
    </source>
</evidence>
<keyword evidence="6" id="KW-0812">Transmembrane</keyword>
<dbReference type="InterPro" id="IPR019819">
    <property type="entry name" value="Carboxylesterase_B_CS"/>
</dbReference>
<evidence type="ECO:0000256" key="2">
    <source>
        <dbReference type="ARBA" id="ARBA00022487"/>
    </source>
</evidence>
<dbReference type="InterPro" id="IPR002018">
    <property type="entry name" value="CarbesteraseB"/>
</dbReference>
<dbReference type="GO" id="GO:0052689">
    <property type="term" value="F:carboxylic ester hydrolase activity"/>
    <property type="evidence" value="ECO:0007669"/>
    <property type="project" value="UniProtKB-KW"/>
</dbReference>
<dbReference type="PROSITE" id="PS00122">
    <property type="entry name" value="CARBOXYLESTERASE_B_1"/>
    <property type="match status" value="1"/>
</dbReference>
<keyword evidence="6" id="KW-0472">Membrane</keyword>
<sequence>GGLLQSSTERGVMWWFSPLFLSLLTLFLYLPRGSGNSGPPFTSVAQGRLKGRWFVTRGNRTVAGFLGIPYASPPVGALRFKSPQPPGLWEGSFSATEDKPGCPQRAGTSNIPLRARESSEDCLYLSVFTPDVKAEPRLPVLVFLPGGSFQTGTSSSSVYGPDYLLDEDIILVVLNSRLGILGFLSLEHPVLPGNLGLKDQRAALRWIKSNIVQFGGDPEKITISGESTGAASVHYHLIFTAHEGLFRAGIAHSGSARSPHVFKRPGTQSTLVEKLINITKCPRDPVHLVECLRTFPVSELLDIQDSLKRTSTAIKHQAPTFRPVIEPDCVEDALITDDPWNTTIDFPLLQGANEIEGLLFTVEFEKDKTDKKFQEFNDNYLDILPYNLFFDDTAKHPEAVAEMLKSFYLGHNAQIDRAHYLDLADMISDDRINYGLVVSTRANRGKTYFYRMNYKGSNTMVHYLGSQAYYGVGHTDELFFLFPMRAPGRNITQSDTIFSKQMVKMWTNFVKYLDPTPKGYPVNWAPVTSSSVEYLNIGQDNYVMERAFLQNRMDFWNTLPYRNKMEEGRPRC</sequence>
<evidence type="ECO:0000256" key="4">
    <source>
        <dbReference type="ARBA" id="ARBA00023180"/>
    </source>
</evidence>
<feature type="transmembrane region" description="Helical" evidence="6">
    <location>
        <begin position="12"/>
        <end position="30"/>
    </location>
</feature>
<evidence type="ECO:0000256" key="3">
    <source>
        <dbReference type="ARBA" id="ARBA00022801"/>
    </source>
</evidence>
<accession>A0A1B6GRY2</accession>
<comment type="similarity">
    <text evidence="1 5">Belongs to the type-B carboxylesterase/lipase family.</text>
</comment>
<dbReference type="Pfam" id="PF00135">
    <property type="entry name" value="COesterase"/>
    <property type="match status" value="1"/>
</dbReference>
<protein>
    <recommendedName>
        <fullName evidence="5">Carboxylic ester hydrolase</fullName>
        <ecNumber evidence="5">3.1.1.-</ecNumber>
    </recommendedName>
</protein>
<dbReference type="PANTHER" id="PTHR43142:SF1">
    <property type="entry name" value="CARBOXYLIC ESTER HYDROLASE"/>
    <property type="match status" value="1"/>
</dbReference>